<organism evidence="1 2">
    <name type="scientific">Leptotrichia shahii</name>
    <dbReference type="NCBI Taxonomy" id="157691"/>
    <lineage>
        <taxon>Bacteria</taxon>
        <taxon>Fusobacteriati</taxon>
        <taxon>Fusobacteriota</taxon>
        <taxon>Fusobacteriia</taxon>
        <taxon>Fusobacteriales</taxon>
        <taxon>Leptotrichiaceae</taxon>
        <taxon>Leptotrichia</taxon>
    </lineage>
</organism>
<name>A0A510JPY9_9FUSO</name>
<dbReference type="Gene3D" id="1.10.10.10">
    <property type="entry name" value="Winged helix-like DNA-binding domain superfamily/Winged helix DNA-binding domain"/>
    <property type="match status" value="1"/>
</dbReference>
<evidence type="ECO:0008006" key="3">
    <source>
        <dbReference type="Google" id="ProtNLM"/>
    </source>
</evidence>
<reference evidence="1 2" key="1">
    <citation type="submission" date="2019-07" db="EMBL/GenBank/DDBJ databases">
        <title>Complete Genome Sequence of Leptotrichia shahii Strain JCM 16776.</title>
        <authorList>
            <person name="Watanabe S."/>
            <person name="Cui L."/>
        </authorList>
    </citation>
    <scope>NUCLEOTIDE SEQUENCE [LARGE SCALE GENOMIC DNA]</scope>
    <source>
        <strain evidence="1 2">JCM16776</strain>
    </source>
</reference>
<gene>
    <name evidence="1" type="ORF">JCM16776_0721</name>
</gene>
<dbReference type="OrthoDB" id="1867478at2"/>
<dbReference type="InterPro" id="IPR036388">
    <property type="entry name" value="WH-like_DNA-bd_sf"/>
</dbReference>
<evidence type="ECO:0000313" key="2">
    <source>
        <dbReference type="Proteomes" id="UP000322617"/>
    </source>
</evidence>
<dbReference type="KEGG" id="lsz:JCM16776_0721"/>
<evidence type="ECO:0000313" key="1">
    <source>
        <dbReference type="EMBL" id="BBM40501.1"/>
    </source>
</evidence>
<dbReference type="SUPFAM" id="SSF46785">
    <property type="entry name" value="Winged helix' DNA-binding domain"/>
    <property type="match status" value="1"/>
</dbReference>
<dbReference type="Pfam" id="PF09639">
    <property type="entry name" value="YjcQ"/>
    <property type="match status" value="1"/>
</dbReference>
<proteinExistence type="predicted"/>
<dbReference type="RefSeq" id="WP_018450311.1">
    <property type="nucleotide sequence ID" value="NZ_AP019827.1"/>
</dbReference>
<protein>
    <recommendedName>
        <fullName evidence="3">YjcQ protein</fullName>
    </recommendedName>
</protein>
<keyword evidence="2" id="KW-1185">Reference proteome</keyword>
<dbReference type="AlphaFoldDB" id="A0A510JPY9"/>
<dbReference type="Proteomes" id="UP000322617">
    <property type="component" value="Chromosome"/>
</dbReference>
<dbReference type="EMBL" id="AP019827">
    <property type="protein sequence ID" value="BBM40501.1"/>
    <property type="molecule type" value="Genomic_DNA"/>
</dbReference>
<dbReference type="InterPro" id="IPR036390">
    <property type="entry name" value="WH_DNA-bd_sf"/>
</dbReference>
<sequence>MSLDTTIFRILKAIDVAYEENNFNFDETLNLKKLGISERRLILMLEQLKEKNYITGISTITSISGHIHIGINNPRLTLEGMDFLENNTTMKKAYKMLKEAKEWVPGM</sequence>
<dbReference type="InterPro" id="IPR018597">
    <property type="entry name" value="Phage_Tuc2009_YjcQ"/>
</dbReference>
<accession>A0A510JPY9</accession>